<dbReference type="PANTHER" id="PTHR18860">
    <property type="entry name" value="14-3-3 PROTEIN"/>
    <property type="match status" value="1"/>
</dbReference>
<dbReference type="Pfam" id="PF00244">
    <property type="entry name" value="14-3-3"/>
    <property type="match status" value="1"/>
</dbReference>
<dbReference type="InParanoid" id="A2FB70"/>
<reference evidence="3" key="2">
    <citation type="journal article" date="2007" name="Science">
        <title>Draft genome sequence of the sexually transmitted pathogen Trichomonas vaginalis.</title>
        <authorList>
            <person name="Carlton J.M."/>
            <person name="Hirt R.P."/>
            <person name="Silva J.C."/>
            <person name="Delcher A.L."/>
            <person name="Schatz M."/>
            <person name="Zhao Q."/>
            <person name="Wortman J.R."/>
            <person name="Bidwell S.L."/>
            <person name="Alsmark U.C.M."/>
            <person name="Besteiro S."/>
            <person name="Sicheritz-Ponten T."/>
            <person name="Noel C.J."/>
            <person name="Dacks J.B."/>
            <person name="Foster P.G."/>
            <person name="Simillion C."/>
            <person name="Van de Peer Y."/>
            <person name="Miranda-Saavedra D."/>
            <person name="Barton G.J."/>
            <person name="Westrop G.D."/>
            <person name="Mueller S."/>
            <person name="Dessi D."/>
            <person name="Fiori P.L."/>
            <person name="Ren Q."/>
            <person name="Paulsen I."/>
            <person name="Zhang H."/>
            <person name="Bastida-Corcuera F.D."/>
            <person name="Simoes-Barbosa A."/>
            <person name="Brown M.T."/>
            <person name="Hayes R.D."/>
            <person name="Mukherjee M."/>
            <person name="Okumura C.Y."/>
            <person name="Schneider R."/>
            <person name="Smith A.J."/>
            <person name="Vanacova S."/>
            <person name="Villalvazo M."/>
            <person name="Haas B.J."/>
            <person name="Pertea M."/>
            <person name="Feldblyum T.V."/>
            <person name="Utterback T.R."/>
            <person name="Shu C.L."/>
            <person name="Osoegawa K."/>
            <person name="de Jong P.J."/>
            <person name="Hrdy I."/>
            <person name="Horvathova L."/>
            <person name="Zubacova Z."/>
            <person name="Dolezal P."/>
            <person name="Malik S.B."/>
            <person name="Logsdon J.M. Jr."/>
            <person name="Henze K."/>
            <person name="Gupta A."/>
            <person name="Wang C.C."/>
            <person name="Dunne R.L."/>
            <person name="Upcroft J.A."/>
            <person name="Upcroft P."/>
            <person name="White O."/>
            <person name="Salzberg S.L."/>
            <person name="Tang P."/>
            <person name="Chiu C.-H."/>
            <person name="Lee Y.-S."/>
            <person name="Embley T.M."/>
            <person name="Coombs G.H."/>
            <person name="Mottram J.C."/>
            <person name="Tachezy J."/>
            <person name="Fraser-Liggett C.M."/>
            <person name="Johnson P.J."/>
        </authorList>
    </citation>
    <scope>NUCLEOTIDE SEQUENCE [LARGE SCALE GENOMIC DNA]</scope>
    <source>
        <strain evidence="3">G3</strain>
    </source>
</reference>
<dbReference type="KEGG" id="tva:4755639"/>
<dbReference type="RefSeq" id="XP_001310781.1">
    <property type="nucleotide sequence ID" value="XM_001310780.1"/>
</dbReference>
<dbReference type="SMR" id="A2FB70"/>
<dbReference type="EMBL" id="DS113698">
    <property type="protein sequence ID" value="EAX97851.1"/>
    <property type="molecule type" value="Genomic_DNA"/>
</dbReference>
<dbReference type="GO" id="GO:0008104">
    <property type="term" value="P:intracellular protein localization"/>
    <property type="evidence" value="ECO:0000318"/>
    <property type="project" value="GO_Central"/>
</dbReference>
<evidence type="ECO:0000313" key="3">
    <source>
        <dbReference type="EMBL" id="EAX97851.1"/>
    </source>
</evidence>
<gene>
    <name evidence="3" type="ORF">TVAG_435980</name>
</gene>
<dbReference type="GO" id="GO:0005737">
    <property type="term" value="C:cytoplasm"/>
    <property type="evidence" value="ECO:0000318"/>
    <property type="project" value="GO_Central"/>
</dbReference>
<dbReference type="InterPro" id="IPR000308">
    <property type="entry name" value="14-3-3"/>
</dbReference>
<protein>
    <submittedName>
        <fullName evidence="3">14-3-3 protein</fullName>
    </submittedName>
</protein>
<dbReference type="GO" id="GO:0007165">
    <property type="term" value="P:signal transduction"/>
    <property type="evidence" value="ECO:0000318"/>
    <property type="project" value="GO_Central"/>
</dbReference>
<sequence length="237" mass="27653">MSEVENLMALLKILQSCECEKDIFDLAVKIAPMQPVLTYESARLLTFALKEQINRKRQAYKTLKSIIEQKKSLKKDYKVGKLVESNVLILQQVVQLCTTAINTIDNYLIPQNSHDPKITALLNLTFGDLLRYKLECIKNESERKNILRDANFRYQKAETLASENLQIFDPLVVTIGLNYAIFLYHQQHDRQGAIKRAQKTLEDSKMIRPDKTDDYQDCMRLQQLLKDNINQWTHFED</sequence>
<evidence type="ECO:0000313" key="4">
    <source>
        <dbReference type="Proteomes" id="UP000001542"/>
    </source>
</evidence>
<dbReference type="CDD" id="cd08774">
    <property type="entry name" value="14-3-3"/>
    <property type="match status" value="1"/>
</dbReference>
<organism evidence="3 4">
    <name type="scientific">Trichomonas vaginalis (strain ATCC PRA-98 / G3)</name>
    <dbReference type="NCBI Taxonomy" id="412133"/>
    <lineage>
        <taxon>Eukaryota</taxon>
        <taxon>Metamonada</taxon>
        <taxon>Parabasalia</taxon>
        <taxon>Trichomonadida</taxon>
        <taxon>Trichomonadidae</taxon>
        <taxon>Trichomonas</taxon>
    </lineage>
</organism>
<dbReference type="PRINTS" id="PR00305">
    <property type="entry name" value="1433ZETA"/>
</dbReference>
<accession>A2FB70</accession>
<evidence type="ECO:0000259" key="2">
    <source>
        <dbReference type="SMART" id="SM00101"/>
    </source>
</evidence>
<dbReference type="VEuPathDB" id="TrichDB:TVAG_435980"/>
<evidence type="ECO:0000256" key="1">
    <source>
        <dbReference type="ARBA" id="ARBA00006141"/>
    </source>
</evidence>
<comment type="similarity">
    <text evidence="1">Belongs to the 14-3-3 family.</text>
</comment>
<keyword evidence="4" id="KW-1185">Reference proteome</keyword>
<name>A2FB70_TRIV3</name>
<dbReference type="SUPFAM" id="SSF48445">
    <property type="entry name" value="14-3-3 protein"/>
    <property type="match status" value="1"/>
</dbReference>
<dbReference type="Gene3D" id="1.20.190.20">
    <property type="entry name" value="14-3-3 domain"/>
    <property type="match status" value="1"/>
</dbReference>
<dbReference type="InterPro" id="IPR023410">
    <property type="entry name" value="14-3-3_domain"/>
</dbReference>
<dbReference type="Proteomes" id="UP000001542">
    <property type="component" value="Unassembled WGS sequence"/>
</dbReference>
<dbReference type="SMART" id="SM00101">
    <property type="entry name" value="14_3_3"/>
    <property type="match status" value="1"/>
</dbReference>
<dbReference type="AlphaFoldDB" id="A2FB70"/>
<dbReference type="eggNOG" id="KOG0841">
    <property type="taxonomic scope" value="Eukaryota"/>
</dbReference>
<dbReference type="STRING" id="5722.A2FB70"/>
<proteinExistence type="inferred from homology"/>
<dbReference type="InterPro" id="IPR036815">
    <property type="entry name" value="14-3-3_dom_sf"/>
</dbReference>
<reference evidence="3" key="1">
    <citation type="submission" date="2006-10" db="EMBL/GenBank/DDBJ databases">
        <authorList>
            <person name="Amadeo P."/>
            <person name="Zhao Q."/>
            <person name="Wortman J."/>
            <person name="Fraser-Liggett C."/>
            <person name="Carlton J."/>
        </authorList>
    </citation>
    <scope>NUCLEOTIDE SEQUENCE</scope>
    <source>
        <strain evidence="3">G3</strain>
    </source>
</reference>
<dbReference type="VEuPathDB" id="TrichDB:TVAGG3_0057960"/>
<feature type="domain" description="14-3-3" evidence="2">
    <location>
        <begin position="5"/>
        <end position="237"/>
    </location>
</feature>